<dbReference type="AlphaFoldDB" id="A0A844Z5S0"/>
<dbReference type="Pfam" id="PF00440">
    <property type="entry name" value="TetR_N"/>
    <property type="match status" value="1"/>
</dbReference>
<feature type="domain" description="HTH tetR-type" evidence="3">
    <location>
        <begin position="1"/>
        <end position="60"/>
    </location>
</feature>
<protein>
    <submittedName>
        <fullName evidence="4">TetR family transcriptional regulator</fullName>
    </submittedName>
</protein>
<gene>
    <name evidence="4" type="ORF">GRI35_11550</name>
</gene>
<organism evidence="4 5">
    <name type="scientific">Pontixanthobacter aestiaquae</name>
    <dbReference type="NCBI Taxonomy" id="1509367"/>
    <lineage>
        <taxon>Bacteria</taxon>
        <taxon>Pseudomonadati</taxon>
        <taxon>Pseudomonadota</taxon>
        <taxon>Alphaproteobacteria</taxon>
        <taxon>Sphingomonadales</taxon>
        <taxon>Erythrobacteraceae</taxon>
        <taxon>Pontixanthobacter</taxon>
    </lineage>
</organism>
<evidence type="ECO:0000256" key="1">
    <source>
        <dbReference type="ARBA" id="ARBA00023125"/>
    </source>
</evidence>
<evidence type="ECO:0000256" key="2">
    <source>
        <dbReference type="PROSITE-ProRule" id="PRU00335"/>
    </source>
</evidence>
<keyword evidence="1 2" id="KW-0238">DNA-binding</keyword>
<dbReference type="SUPFAM" id="SSF46689">
    <property type="entry name" value="Homeodomain-like"/>
    <property type="match status" value="1"/>
</dbReference>
<keyword evidence="5" id="KW-1185">Reference proteome</keyword>
<dbReference type="InterPro" id="IPR001647">
    <property type="entry name" value="HTH_TetR"/>
</dbReference>
<dbReference type="EMBL" id="WTYZ01000001">
    <property type="protein sequence ID" value="MXO84001.1"/>
    <property type="molecule type" value="Genomic_DNA"/>
</dbReference>
<proteinExistence type="predicted"/>
<dbReference type="PROSITE" id="PS50977">
    <property type="entry name" value="HTH_TETR_2"/>
    <property type="match status" value="1"/>
</dbReference>
<dbReference type="Gene3D" id="1.10.357.10">
    <property type="entry name" value="Tetracycline Repressor, domain 2"/>
    <property type="match status" value="1"/>
</dbReference>
<feature type="DNA-binding region" description="H-T-H motif" evidence="2">
    <location>
        <begin position="23"/>
        <end position="42"/>
    </location>
</feature>
<evidence type="ECO:0000313" key="5">
    <source>
        <dbReference type="Proteomes" id="UP000460290"/>
    </source>
</evidence>
<dbReference type="GO" id="GO:0003677">
    <property type="term" value="F:DNA binding"/>
    <property type="evidence" value="ECO:0007669"/>
    <property type="project" value="UniProtKB-UniRule"/>
</dbReference>
<reference evidence="4 5" key="1">
    <citation type="submission" date="2019-12" db="EMBL/GenBank/DDBJ databases">
        <title>Genomic-based taxomic classification of the family Erythrobacteraceae.</title>
        <authorList>
            <person name="Xu L."/>
        </authorList>
    </citation>
    <scope>NUCLEOTIDE SEQUENCE [LARGE SCALE GENOMIC DNA]</scope>
    <source>
        <strain evidence="4 5">KCTC 42006</strain>
    </source>
</reference>
<accession>A0A844Z5S0</accession>
<dbReference type="OrthoDB" id="2356263at2"/>
<comment type="caution">
    <text evidence="4">The sequence shown here is derived from an EMBL/GenBank/DDBJ whole genome shotgun (WGS) entry which is preliminary data.</text>
</comment>
<evidence type="ECO:0000313" key="4">
    <source>
        <dbReference type="EMBL" id="MXO84001.1"/>
    </source>
</evidence>
<dbReference type="InterPro" id="IPR009057">
    <property type="entry name" value="Homeodomain-like_sf"/>
</dbReference>
<dbReference type="Proteomes" id="UP000460290">
    <property type="component" value="Unassembled WGS sequence"/>
</dbReference>
<sequence length="175" mass="18945">MSRETLLPLLAAYALQHGFSDASLRPMAKAAGTSDRMLLYHFGSKQQLMDELLSHLADIYAAALDDAFPKGRTASLRACIDQVMAATRSDPFKPFMRLWWQSVAGGVSGEPDWAASSGRIMGTMLRWLEEHLPEGLDDLGGTAHHMLAVIEGASMLDAVGRSDIGDLAIAKAFPE</sequence>
<name>A0A844Z5S0_9SPHN</name>
<evidence type="ECO:0000259" key="3">
    <source>
        <dbReference type="PROSITE" id="PS50977"/>
    </source>
</evidence>